<dbReference type="EMBL" id="FWEV01000128">
    <property type="protein sequence ID" value="SLM30135.1"/>
    <property type="molecule type" value="Genomic_DNA"/>
</dbReference>
<protein>
    <submittedName>
        <fullName evidence="3">DNA topoisomerase type IA zn finger domain protein</fullName>
    </submittedName>
</protein>
<dbReference type="GO" id="GO:0016853">
    <property type="term" value="F:isomerase activity"/>
    <property type="evidence" value="ECO:0007669"/>
    <property type="project" value="UniProtKB-KW"/>
</dbReference>
<feature type="region of interest" description="Disordered" evidence="2">
    <location>
        <begin position="491"/>
        <end position="533"/>
    </location>
</feature>
<feature type="coiled-coil region" evidence="1">
    <location>
        <begin position="252"/>
        <end position="395"/>
    </location>
</feature>
<keyword evidence="4" id="KW-1185">Reference proteome</keyword>
<evidence type="ECO:0000313" key="4">
    <source>
        <dbReference type="Proteomes" id="UP000191931"/>
    </source>
</evidence>
<dbReference type="AlphaFoldDB" id="A0A1W1HCN0"/>
<dbReference type="InterPro" id="IPR013824">
    <property type="entry name" value="Topo_IA_cen_sub1"/>
</dbReference>
<gene>
    <name evidence="3" type="ORF">MTBBW1_2130030</name>
</gene>
<evidence type="ECO:0000256" key="2">
    <source>
        <dbReference type="SAM" id="MobiDB-lite"/>
    </source>
</evidence>
<accession>A0A1W1HCN0</accession>
<sequence length="533" mass="60109">MDKIILEENELNPTFVRTQLDEILAREIISLIEIDSESALLTYNLSTISAILVAVERDREIKNAKGFPPERYTIDSLTDELEEIGLTHDDTLNDSLKIILDQGYLTKNSHGEIKAEVSAYTIVGFLDRMFPGMQGIQLVAFVLQMADEVLSKRKSLDDAKESFAQTLKNSGVSVTREKAEKKAQEIASKQSDGQMREMALKLKEANIKRLAQQRFREKMQMNRDGGKPSFHFDGGSRLDRVKITSVFDNGPSKEELDAIKKAEEEKKLQEEQIRVAALAEKEKKLKEAEAAAMELEKKAAELAAREQELENARLAAIKIEQAEAELKAKQAEIAMKEAELKLKEEQIRAEAEEKARLLDEKLRLQQQKEEEEEEKLRLEQEKKAQEALIDRANEISSPAPDDIEARIAAFESELATPCPVCHTGKVKTETTDAGKRYYVCSDSSCRFVSWSQPYHFSCPLCKNPFLVDFQINPVEKGLKCPRASCSFSQKDLGDPALKIPNQSASTVSNESHDAASSPAPKKKRLVRRVKRRR</sequence>
<dbReference type="Proteomes" id="UP000191931">
    <property type="component" value="Unassembled WGS sequence"/>
</dbReference>
<proteinExistence type="predicted"/>
<organism evidence="3 4">
    <name type="scientific">Desulfamplus magnetovallimortis</name>
    <dbReference type="NCBI Taxonomy" id="1246637"/>
    <lineage>
        <taxon>Bacteria</taxon>
        <taxon>Pseudomonadati</taxon>
        <taxon>Thermodesulfobacteriota</taxon>
        <taxon>Desulfobacteria</taxon>
        <taxon>Desulfobacterales</taxon>
        <taxon>Desulfobacteraceae</taxon>
        <taxon>Desulfamplus</taxon>
    </lineage>
</organism>
<dbReference type="InterPro" id="IPR023405">
    <property type="entry name" value="Topo_IA_core_domain"/>
</dbReference>
<dbReference type="SUPFAM" id="SSF56712">
    <property type="entry name" value="Prokaryotic type I DNA topoisomerase"/>
    <property type="match status" value="1"/>
</dbReference>
<keyword evidence="3" id="KW-0413">Isomerase</keyword>
<feature type="compositionally biased region" description="Basic residues" evidence="2">
    <location>
        <begin position="520"/>
        <end position="533"/>
    </location>
</feature>
<evidence type="ECO:0000256" key="1">
    <source>
        <dbReference type="SAM" id="Coils"/>
    </source>
</evidence>
<evidence type="ECO:0000313" key="3">
    <source>
        <dbReference type="EMBL" id="SLM30135.1"/>
    </source>
</evidence>
<dbReference type="STRING" id="1246637.MTBBW1_2130030"/>
<reference evidence="3 4" key="1">
    <citation type="submission" date="2017-03" db="EMBL/GenBank/DDBJ databases">
        <authorList>
            <person name="Afonso C.L."/>
            <person name="Miller P.J."/>
            <person name="Scott M.A."/>
            <person name="Spackman E."/>
            <person name="Goraichik I."/>
            <person name="Dimitrov K.M."/>
            <person name="Suarez D.L."/>
            <person name="Swayne D.E."/>
        </authorList>
    </citation>
    <scope>NUCLEOTIDE SEQUENCE [LARGE SCALE GENOMIC DNA]</scope>
    <source>
        <strain evidence="3">PRJEB14757</strain>
    </source>
</reference>
<feature type="compositionally biased region" description="Polar residues" evidence="2">
    <location>
        <begin position="500"/>
        <end position="509"/>
    </location>
</feature>
<name>A0A1W1HCN0_9BACT</name>
<dbReference type="Gene3D" id="1.10.460.10">
    <property type="entry name" value="Topoisomerase I, domain 2"/>
    <property type="match status" value="1"/>
</dbReference>
<keyword evidence="1" id="KW-0175">Coiled coil</keyword>